<name>A0A917G2Z7_9BACI</name>
<sequence>MTATTLQYVKDIFETEGSRITLHKGQRLPLDTTYLASILYIQQGAIQLTQETMGGKELTTRICGANSIIGNTALFAEIQFPSSCATALQNSTAFVLTKTSLEERLTLDPAIMMEYMQWLQLENVKHQSMLRDLVLHGKKGALYSTLIRLANTYGIKQHDAIMIDLALTNTDLANLCGTSREMVNRMLNELKKYHILTFTKGQIIIYELEALKKAVDCENCPLAICRID</sequence>
<keyword evidence="2" id="KW-0238">DNA-binding</keyword>
<evidence type="ECO:0000313" key="6">
    <source>
        <dbReference type="EMBL" id="GGG19924.1"/>
    </source>
</evidence>
<dbReference type="SUPFAM" id="SSF46785">
    <property type="entry name" value="Winged helix' DNA-binding domain"/>
    <property type="match status" value="1"/>
</dbReference>
<comment type="caution">
    <text evidence="6">The sequence shown here is derived from an EMBL/GenBank/DDBJ whole genome shotgun (WGS) entry which is preliminary data.</text>
</comment>
<dbReference type="SMART" id="SM00419">
    <property type="entry name" value="HTH_CRP"/>
    <property type="match status" value="1"/>
</dbReference>
<evidence type="ECO:0000256" key="3">
    <source>
        <dbReference type="ARBA" id="ARBA00023159"/>
    </source>
</evidence>
<evidence type="ECO:0000256" key="2">
    <source>
        <dbReference type="ARBA" id="ARBA00023125"/>
    </source>
</evidence>
<dbReference type="Gene3D" id="1.10.10.10">
    <property type="entry name" value="Winged helix-like DNA-binding domain superfamily/Winged helix DNA-binding domain"/>
    <property type="match status" value="1"/>
</dbReference>
<dbReference type="InterPro" id="IPR018490">
    <property type="entry name" value="cNMP-bd_dom_sf"/>
</dbReference>
<keyword evidence="1" id="KW-0805">Transcription regulation</keyword>
<dbReference type="AlphaFoldDB" id="A0A917G2Z7"/>
<proteinExistence type="predicted"/>
<keyword evidence="7" id="KW-1185">Reference proteome</keyword>
<evidence type="ECO:0000256" key="1">
    <source>
        <dbReference type="ARBA" id="ARBA00023015"/>
    </source>
</evidence>
<dbReference type="InterPro" id="IPR014710">
    <property type="entry name" value="RmlC-like_jellyroll"/>
</dbReference>
<dbReference type="EMBL" id="BMJT01000004">
    <property type="protein sequence ID" value="GGG19924.1"/>
    <property type="molecule type" value="Genomic_DNA"/>
</dbReference>
<dbReference type="InterPro" id="IPR036388">
    <property type="entry name" value="WH-like_DNA-bd_sf"/>
</dbReference>
<protein>
    <submittedName>
        <fullName evidence="6">Crp/Fnr family transcriptional regulator</fullName>
    </submittedName>
</protein>
<dbReference type="GO" id="GO:0003677">
    <property type="term" value="F:DNA binding"/>
    <property type="evidence" value="ECO:0007669"/>
    <property type="project" value="UniProtKB-KW"/>
</dbReference>
<keyword evidence="3" id="KW-0010">Activator</keyword>
<dbReference type="Pfam" id="PF13545">
    <property type="entry name" value="HTH_Crp_2"/>
    <property type="match status" value="1"/>
</dbReference>
<evidence type="ECO:0000259" key="5">
    <source>
        <dbReference type="PROSITE" id="PS51063"/>
    </source>
</evidence>
<keyword evidence="4" id="KW-0804">Transcription</keyword>
<dbReference type="CDD" id="cd00038">
    <property type="entry name" value="CAP_ED"/>
    <property type="match status" value="1"/>
</dbReference>
<dbReference type="InterPro" id="IPR000595">
    <property type="entry name" value="cNMP-bd_dom"/>
</dbReference>
<reference evidence="6" key="2">
    <citation type="submission" date="2020-09" db="EMBL/GenBank/DDBJ databases">
        <authorList>
            <person name="Sun Q."/>
            <person name="Zhou Y."/>
        </authorList>
    </citation>
    <scope>NUCLEOTIDE SEQUENCE</scope>
    <source>
        <strain evidence="6">CGMCC 1.15760</strain>
    </source>
</reference>
<dbReference type="Gene3D" id="2.60.120.10">
    <property type="entry name" value="Jelly Rolls"/>
    <property type="match status" value="1"/>
</dbReference>
<dbReference type="GO" id="GO:0003700">
    <property type="term" value="F:DNA-binding transcription factor activity"/>
    <property type="evidence" value="ECO:0007669"/>
    <property type="project" value="InterPro"/>
</dbReference>
<organism evidence="6 7">
    <name type="scientific">Lysinibacillus alkalisoli</name>
    <dbReference type="NCBI Taxonomy" id="1911548"/>
    <lineage>
        <taxon>Bacteria</taxon>
        <taxon>Bacillati</taxon>
        <taxon>Bacillota</taxon>
        <taxon>Bacilli</taxon>
        <taxon>Bacillales</taxon>
        <taxon>Bacillaceae</taxon>
        <taxon>Lysinibacillus</taxon>
    </lineage>
</organism>
<evidence type="ECO:0000256" key="4">
    <source>
        <dbReference type="ARBA" id="ARBA00023163"/>
    </source>
</evidence>
<dbReference type="InterPro" id="IPR036390">
    <property type="entry name" value="WH_DNA-bd_sf"/>
</dbReference>
<feature type="domain" description="HTH crp-type" evidence="5">
    <location>
        <begin position="136"/>
        <end position="209"/>
    </location>
</feature>
<gene>
    <name evidence="6" type="ORF">GCM10007425_12890</name>
</gene>
<dbReference type="SUPFAM" id="SSF51206">
    <property type="entry name" value="cAMP-binding domain-like"/>
    <property type="match status" value="1"/>
</dbReference>
<dbReference type="InterPro" id="IPR018335">
    <property type="entry name" value="Tscrpt_reg_HTH_Crp-type_CS"/>
</dbReference>
<accession>A0A917G2Z7</accession>
<dbReference type="Proteomes" id="UP000616608">
    <property type="component" value="Unassembled WGS sequence"/>
</dbReference>
<evidence type="ECO:0000313" key="7">
    <source>
        <dbReference type="Proteomes" id="UP000616608"/>
    </source>
</evidence>
<reference evidence="6" key="1">
    <citation type="journal article" date="2014" name="Int. J. Syst. Evol. Microbiol.">
        <title>Complete genome sequence of Corynebacterium casei LMG S-19264T (=DSM 44701T), isolated from a smear-ripened cheese.</title>
        <authorList>
            <consortium name="US DOE Joint Genome Institute (JGI-PGF)"/>
            <person name="Walter F."/>
            <person name="Albersmeier A."/>
            <person name="Kalinowski J."/>
            <person name="Ruckert C."/>
        </authorList>
    </citation>
    <scope>NUCLEOTIDE SEQUENCE</scope>
    <source>
        <strain evidence="6">CGMCC 1.15760</strain>
    </source>
</reference>
<dbReference type="InterPro" id="IPR012318">
    <property type="entry name" value="HTH_CRP"/>
</dbReference>
<dbReference type="PROSITE" id="PS51063">
    <property type="entry name" value="HTH_CRP_2"/>
    <property type="match status" value="1"/>
</dbReference>
<dbReference type="RefSeq" id="WP_188614221.1">
    <property type="nucleotide sequence ID" value="NZ_BMJT01000004.1"/>
</dbReference>
<dbReference type="PROSITE" id="PS00042">
    <property type="entry name" value="HTH_CRP_1"/>
    <property type="match status" value="1"/>
</dbReference>